<feature type="compositionally biased region" description="Basic and acidic residues" evidence="1">
    <location>
        <begin position="114"/>
        <end position="126"/>
    </location>
</feature>
<dbReference type="Proteomes" id="UP000234333">
    <property type="component" value="Unassembled WGS sequence"/>
</dbReference>
<dbReference type="Pfam" id="PF24623">
    <property type="entry name" value="Phage_zn_bind_8"/>
    <property type="match status" value="1"/>
</dbReference>
<dbReference type="InterPro" id="IPR056911">
    <property type="entry name" value="Phage_Znf_bind_put"/>
</dbReference>
<gene>
    <name evidence="3" type="ORF">BC102111_02907</name>
</gene>
<organism evidence="3 4">
    <name type="scientific">Brevibacterium casei CIP 102111</name>
    <dbReference type="NCBI Taxonomy" id="1255625"/>
    <lineage>
        <taxon>Bacteria</taxon>
        <taxon>Bacillati</taxon>
        <taxon>Actinomycetota</taxon>
        <taxon>Actinomycetes</taxon>
        <taxon>Micrococcales</taxon>
        <taxon>Brevibacteriaceae</taxon>
        <taxon>Brevibacterium</taxon>
    </lineage>
</organism>
<evidence type="ECO:0000313" key="3">
    <source>
        <dbReference type="EMBL" id="SMX94779.1"/>
    </source>
</evidence>
<reference evidence="3 4" key="1">
    <citation type="submission" date="2017-03" db="EMBL/GenBank/DDBJ databases">
        <authorList>
            <person name="Afonso C.L."/>
            <person name="Miller P.J."/>
            <person name="Scott M.A."/>
            <person name="Spackman E."/>
            <person name="Goraichik I."/>
            <person name="Dimitrov K.M."/>
            <person name="Suarez D.L."/>
            <person name="Swayne D.E."/>
        </authorList>
    </citation>
    <scope>NUCLEOTIDE SEQUENCE [LARGE SCALE GENOMIC DNA]</scope>
    <source>
        <strain evidence="3 4">CIP 102111</strain>
    </source>
</reference>
<protein>
    <recommendedName>
        <fullName evidence="2">DNA-binding phage zinc finger domain-containing protein</fullName>
    </recommendedName>
</protein>
<name>A0A2H1K562_9MICO</name>
<sequence length="126" mass="13317">MADCATTLPTAESDADSAHSHPDLGPARSIHVPKRSKLFDLVEAAKSMPCPICRSKRGSWCRGNLGYPTRIFDDCYLHVVRLEAAILADDSRKLGQSTIVSAVASAGGPLSAQDRTDASPGGEDHA</sequence>
<feature type="region of interest" description="Disordered" evidence="1">
    <location>
        <begin position="105"/>
        <end position="126"/>
    </location>
</feature>
<feature type="domain" description="DNA-binding phage zinc finger" evidence="2">
    <location>
        <begin position="42"/>
        <end position="86"/>
    </location>
</feature>
<evidence type="ECO:0000256" key="1">
    <source>
        <dbReference type="SAM" id="MobiDB-lite"/>
    </source>
</evidence>
<dbReference type="EMBL" id="FXZC01000006">
    <property type="protein sequence ID" value="SMX94779.1"/>
    <property type="molecule type" value="Genomic_DNA"/>
</dbReference>
<dbReference type="AlphaFoldDB" id="A0A2H1K562"/>
<proteinExistence type="predicted"/>
<feature type="region of interest" description="Disordered" evidence="1">
    <location>
        <begin position="1"/>
        <end position="29"/>
    </location>
</feature>
<evidence type="ECO:0000313" key="4">
    <source>
        <dbReference type="Proteomes" id="UP000234333"/>
    </source>
</evidence>
<accession>A0A2H1K562</accession>
<evidence type="ECO:0000259" key="2">
    <source>
        <dbReference type="Pfam" id="PF24623"/>
    </source>
</evidence>